<dbReference type="eggNOG" id="COG1743">
    <property type="taxonomic scope" value="Bacteria"/>
</dbReference>
<name>A0A087CLX7_9BIFI</name>
<protein>
    <submittedName>
        <fullName evidence="1">Uncharacterized protein</fullName>
    </submittedName>
</protein>
<dbReference type="EMBL" id="JGZI01000002">
    <property type="protein sequence ID" value="KFI84277.1"/>
    <property type="molecule type" value="Genomic_DNA"/>
</dbReference>
<reference evidence="1 2" key="1">
    <citation type="submission" date="2014-03" db="EMBL/GenBank/DDBJ databases">
        <title>Genomics of Bifidobacteria.</title>
        <authorList>
            <person name="Ventura M."/>
            <person name="Milani C."/>
            <person name="Lugli G.A."/>
        </authorList>
    </citation>
    <scope>NUCLEOTIDE SEQUENCE [LARGE SCALE GENOMIC DNA]</scope>
    <source>
        <strain evidence="1 2">LMG 21775</strain>
    </source>
</reference>
<dbReference type="STRING" id="218140.BPSY_0155"/>
<organism evidence="1 2">
    <name type="scientific">Bifidobacterium psychraerophilum</name>
    <dbReference type="NCBI Taxonomy" id="218140"/>
    <lineage>
        <taxon>Bacteria</taxon>
        <taxon>Bacillati</taxon>
        <taxon>Actinomycetota</taxon>
        <taxon>Actinomycetes</taxon>
        <taxon>Bifidobacteriales</taxon>
        <taxon>Bifidobacteriaceae</taxon>
        <taxon>Bifidobacterium</taxon>
    </lineage>
</organism>
<dbReference type="AlphaFoldDB" id="A0A087CLX7"/>
<evidence type="ECO:0000313" key="1">
    <source>
        <dbReference type="EMBL" id="KFI84277.1"/>
    </source>
</evidence>
<comment type="caution">
    <text evidence="1">The sequence shown here is derived from an EMBL/GenBank/DDBJ whole genome shotgun (WGS) entry which is preliminary data.</text>
</comment>
<dbReference type="RefSeq" id="WP_202961748.1">
    <property type="nucleotide sequence ID" value="NZ_JGZI01000002.1"/>
</dbReference>
<accession>A0A087CLX7</accession>
<dbReference type="Proteomes" id="UP000029050">
    <property type="component" value="Unassembled WGS sequence"/>
</dbReference>
<evidence type="ECO:0000313" key="2">
    <source>
        <dbReference type="Proteomes" id="UP000029050"/>
    </source>
</evidence>
<gene>
    <name evidence="1" type="ORF">BPSY_0155</name>
</gene>
<proteinExistence type="predicted"/>
<dbReference type="GeneID" id="98299397"/>
<sequence length="422" mass="48341">MDSTYLTDIFNQYMEKSSLLYQTWFIHSEERLHAFGQVRKGSKRVVDTIRDGTFPRDLHGSALESVMDVIAAQTEIFKGAKHAFMWKPKLRIPDIYENRDNQAAFADMLAAVLQNGDGMKKLMAVNDLANRKIKGLGPSVSNILYFLEPTIFPPFNTKIVAGYKLLTHENIRLGNWDDYFKLRDGIIRLNEQGGLFSKDLGAISAFLFDIGALRYVIPENSEEYLIAEEQHSTKAQLEELGRQQRQKDLHYRIQYMLADIGNSLGYRSWIASNDHNRTAGGKRLGNISIPKLPASIGALSEHDRKIVGLIDVLWFTPDGRPVCAFEVEKSTSIMSGMNRMDDLYESLKTDMMLYIVAPDNREQEVLAQFNRPHYMHQHDLHDHICYILFEDLRENYESLKRFGHDFSILGPISHFADGRLVS</sequence>
<keyword evidence="2" id="KW-1185">Reference proteome</keyword>